<accession>A0A1M6V7R9</accession>
<dbReference type="NCBIfam" id="TIGR04000">
    <property type="entry name" value="thiol_BshB2"/>
    <property type="match status" value="1"/>
</dbReference>
<name>A0A1M6V7R9_9BACL</name>
<dbReference type="InterPro" id="IPR023841">
    <property type="entry name" value="BshB2"/>
</dbReference>
<dbReference type="Proteomes" id="UP000184016">
    <property type="component" value="Unassembled WGS sequence"/>
</dbReference>
<organism evidence="1 2">
    <name type="scientific">Alicyclobacillus tolerans</name>
    <dbReference type="NCBI Taxonomy" id="90970"/>
    <lineage>
        <taxon>Bacteria</taxon>
        <taxon>Bacillati</taxon>
        <taxon>Bacillota</taxon>
        <taxon>Bacilli</taxon>
        <taxon>Bacillales</taxon>
        <taxon>Alicyclobacillaceae</taxon>
        <taxon>Alicyclobacillus</taxon>
    </lineage>
</organism>
<sequence>MERVMVVLPHPDDETFGCGGTIAKFAKEGAQILYMCGTLGEMGRNMGKPFFATRETLPDVRARELEEACAVLGIQEIQKMGLRDKTVEFEDAHELANRIRQEMIRFKPQLLITHYPKYGVHPDHDALGYAAILAVKMLPKDERPLIYAHAITHNRMQTLGKPDVEIEIADVLETKVAAIRAHRSQSEAMMKRWSENTEPDEAWKKRMDQMMKKEVFWLYDADRLPETLW</sequence>
<dbReference type="InterPro" id="IPR003737">
    <property type="entry name" value="GlcNAc_PI_deacetylase-related"/>
</dbReference>
<protein>
    <submittedName>
        <fullName evidence="1">Bacillithiol biosynthesis deacetylase BshB2</fullName>
    </submittedName>
</protein>
<dbReference type="Gene3D" id="3.40.50.10320">
    <property type="entry name" value="LmbE-like"/>
    <property type="match status" value="1"/>
</dbReference>
<dbReference type="PANTHER" id="PTHR12993:SF27">
    <property type="entry name" value="N-ACETYL-ALPHA-D-GLUCOSAMINYL L-MALATE DEACETYLASE 2-RELATED"/>
    <property type="match status" value="1"/>
</dbReference>
<gene>
    <name evidence="1" type="ORF">SAMN05443507_12230</name>
</gene>
<evidence type="ECO:0000313" key="1">
    <source>
        <dbReference type="EMBL" id="SHK77537.1"/>
    </source>
</evidence>
<dbReference type="RefSeq" id="WP_072874835.1">
    <property type="nucleotide sequence ID" value="NZ_FRAF01000022.1"/>
</dbReference>
<dbReference type="STRING" id="1830138.SAMN05443507_12230"/>
<dbReference type="SUPFAM" id="SSF102588">
    <property type="entry name" value="LmbE-like"/>
    <property type="match status" value="1"/>
</dbReference>
<dbReference type="InterPro" id="IPR024078">
    <property type="entry name" value="LmbE-like_dom_sf"/>
</dbReference>
<dbReference type="AlphaFoldDB" id="A0A1M6V7R9"/>
<proteinExistence type="predicted"/>
<dbReference type="OrthoDB" id="9790023at2"/>
<evidence type="ECO:0000313" key="2">
    <source>
        <dbReference type="Proteomes" id="UP000184016"/>
    </source>
</evidence>
<keyword evidence="2" id="KW-1185">Reference proteome</keyword>
<dbReference type="Pfam" id="PF02585">
    <property type="entry name" value="PIG-L"/>
    <property type="match status" value="1"/>
</dbReference>
<dbReference type="EMBL" id="FRAF01000022">
    <property type="protein sequence ID" value="SHK77537.1"/>
    <property type="molecule type" value="Genomic_DNA"/>
</dbReference>
<dbReference type="PANTHER" id="PTHR12993">
    <property type="entry name" value="N-ACETYLGLUCOSAMINYL-PHOSPHATIDYLINOSITOL DE-N-ACETYLASE-RELATED"/>
    <property type="match status" value="1"/>
</dbReference>
<dbReference type="GO" id="GO:0016811">
    <property type="term" value="F:hydrolase activity, acting on carbon-nitrogen (but not peptide) bonds, in linear amides"/>
    <property type="evidence" value="ECO:0007669"/>
    <property type="project" value="TreeGrafter"/>
</dbReference>
<reference evidence="2" key="1">
    <citation type="submission" date="2016-11" db="EMBL/GenBank/DDBJ databases">
        <authorList>
            <person name="Varghese N."/>
            <person name="Submissions S."/>
        </authorList>
    </citation>
    <scope>NUCLEOTIDE SEQUENCE [LARGE SCALE GENOMIC DNA]</scope>
    <source>
        <strain evidence="2">USBA-503</strain>
    </source>
</reference>